<dbReference type="SMART" id="SM00710">
    <property type="entry name" value="PbH1"/>
    <property type="match status" value="18"/>
</dbReference>
<dbReference type="InterPro" id="IPR012334">
    <property type="entry name" value="Pectin_lyas_fold"/>
</dbReference>
<dbReference type="InterPro" id="IPR011050">
    <property type="entry name" value="Pectin_lyase_fold/virulence"/>
</dbReference>
<dbReference type="PANTHER" id="PTHR11319:SF35">
    <property type="entry name" value="OUTER MEMBRANE PROTEIN PMPC-RELATED"/>
    <property type="match status" value="1"/>
</dbReference>
<dbReference type="InterPro" id="IPR006626">
    <property type="entry name" value="PbH1"/>
</dbReference>
<dbReference type="EMBL" id="CP029187">
    <property type="protein sequence ID" value="AWI25224.1"/>
    <property type="molecule type" value="Genomic_DNA"/>
</dbReference>
<feature type="chain" id="PRO_5015459955" description="Secretion system C-terminal sorting domain-containing protein" evidence="1">
    <location>
        <begin position="20"/>
        <end position="2953"/>
    </location>
</feature>
<dbReference type="NCBIfam" id="NF033708">
    <property type="entry name" value="T9SS_Cterm_ChiA"/>
    <property type="match status" value="1"/>
</dbReference>
<dbReference type="InterPro" id="IPR059226">
    <property type="entry name" value="Choice_anch_Q_dom"/>
</dbReference>
<dbReference type="OrthoDB" id="8901262at2"/>
<name>A0A2S1SFP0_9FLAO</name>
<organism evidence="2 3">
    <name type="scientific">Flavobacterium pallidum</name>
    <dbReference type="NCBI Taxonomy" id="2172098"/>
    <lineage>
        <taxon>Bacteria</taxon>
        <taxon>Pseudomonadati</taxon>
        <taxon>Bacteroidota</taxon>
        <taxon>Flavobacteriia</taxon>
        <taxon>Flavobacteriales</taxon>
        <taxon>Flavobacteriaceae</taxon>
        <taxon>Flavobacterium</taxon>
    </lineage>
</organism>
<dbReference type="Proteomes" id="UP000244937">
    <property type="component" value="Chromosome"/>
</dbReference>
<sequence length="2953" mass="310086">MANTLRFLCCFFFLSQAYAQNIRYVTQTGSGTMDGSSWSNAGNDLQLMIDALPSGGEVWVKAGNYVPTHNADTGAYLPGNRHDAFVLRNNVTLYGGFNGTETTLAERDPYNPANETVLDGDLDHDDTPFTNAFNVTGNAFHVVVAAGLTQAAMDGFTIARGYAISYGAISVSGYAIEGTNGGGIYAHSSTVTLRNIRFTTNSCVVLGGAIYGITSTIDALNCTFDRNFADDIGFAAAIAIVNYGSSVPGGAFTNCVFTRNSSNSYGSVLYCDSGSGASPVFNNCSFYGNGAEDYDICSYYGDGGGAPMEFNNCVMGIGPGSTVFTDSPGIVFRHVLMEYDPFPMHPSSYGNLFYSNPLFVDAPNGNLNLIEESLAVNSGSNALVPAGITTDVAGNNRIKGSSVDRGAFESSYGLLAQPDANGIVYVRQGGAGTKSGNSWANALPDLARAFVAAGRDTQITQIWVAGGTYKPKYRADNLSAADVNDRTNAFRMVPNVHVYGGFAGNETALSQRQLPPANASILSGDLSGNDTAGFGFRGDNAYHVVIAPTGTGTALLDGFTITGGNADFDEPEHVIGNTIAFEIDGTRYFRNTGGGILSRSGMPLRNIRFEENFALATGGACSYASPTTITASQFINNISNGGGAIYTTAAITVSHSLFNGNRSNTLGGALYVWSASGHFSNCIFTGNKSLLETGIIAQGHNPAQPPLVFVNCTIADNGSAVLSHTLFTNITPEFHNTILSAPPSPAPNTRLRDNLNGIVFNHVVSTYPINSNPANTNAFVVNDVRFADAAAGNYTPGQYSSALDAGDTSLASGITDDYAGNARVVYNAVDLGALESLEHALPQPNGAGVVFVNKNAAGNGKGDSWANAATDLSDALLAAKHHQGIRQVWVAAGSYVPTRHPVTDAHNPDSQANSFVLRPDVMLYGGFAGTEDAVDQRDLYDPARTTILEGDVLGDDTLQDGQNHSADNLQQVVVGSGNLGTAGLNGFTIANGIGPKGAAIGLQDTSITLKHLKLFKNTGNNGAGALYLRNAQVTAAYCIFTDNSGATAGGAVGFDFAGAAPGNSVPSTFDNCLFTRNRSGIFAGGLFGYFGQGPAPVFSNTTFYDNGVGAGSPVTAVYSENTQPMVFNNCLIIKNGQTGTFSNNAVALQYVLTNYSDMLQASGSTNVLVNEARFINAATGDFRLQPESVAVNAGSNTLIPSGITSDLQGKDRIVGGTVDLGAFESFTVPVTADANGIVYVTHEGAGDFSGNSWANAIPDLARAVRHAQVPGGISQIWVASGTYEPRFRADDLSSVPSDPNATFRLASNVRLFGGFVGNETSPAQRQRLPENETVLSGNNQVYHVVLATTGVTGAELDGFTIRGGNASLPEDNTAVPAQFLIDGLRYYRDSGAGLYSNGAVTLKHIIFSGNVANNAGGACFSSTPITGSDCTFTANYAQHGGAVAVSNANGTIIKSSTFHNNNAGQSGGAVQCANATATFVNCLFSHHGVLSQQGTVVNSTGSDVRFVNCTLVENGSADTPHTVTTGNGTVRFDNSIITAPGTGSPDSSIFGNANTAMFRNCLSSYSEFGNHPANMGNIITTDPHFTDAANGDYTLAFLSDGINRGEDAFVTGYANTDIVGNPRIQQGSTDMGAYESAFKTIARPDANGVVYVKKGASGHARGNSWAEAVPELADALFAAHYKPEIQQIWTAAGTYKPLYHAETLQNDNPTDRENAFVLLPDVKIYGHFAGTETAVSQRDLALAENTTVLSGDFAGNDDDMVDDSGYDWDKLAENAHHIVIATGAMGNAVLDGFTIRGGFTTGGTDLQLSGHTVAADKGAGLYLDATGMDLAHLKIAFNKAAQGGGMYVANASPYITATSFQYNEADQGAGTYTHNASPIVTSCAFFQNRAAVAGGGLFLHNGMPVMTNLTALRNYAADGLSGGIYNESATAAIRNSIIYNNNGGVYDNGTASAISYSFVQDRPGGSDGNLDGNSEFSSDLFPDEFLGDFTPRYPVFAGMGNPDYFNAGQQPELSAAITDLKGVARIQGLIDIGAVETALLPFPAADANGIVYVKPDGIGNGSSWNKATSDIQSAQYADGVQQIWVAGGTYTPQYDINELYTGTASGDPRERSFVLEANSQLYGGFAGHETTLAQRDLSLTQNASVLSGDFNHDDQPDGNTGISENAYHAVVSLGDAGSAQLNGFTIRGGNANGSGYLATPVNDIMMAQDSGAGLYVDSGSPIIINCIVANNHAQRGGGVFTQFSNTEITNSVVYGNHANQGAGFFNVEAQPLLNNVTIVSNTASTGGGIFNSMSNTVINNSLVWGNVPNGVANAGSAPVWTISLLQDYDVLSGWNAAFGTDGGNNVNGTPLFSNAAQADFRLLPGSQGVDAGNNDLYPVSSPLTDILGKKRIFGGTIDMGAYELQGAPACGPITTWNGVSWSNGIPTDGTKQVHIEGNFNSAVNGTIKACELIVYSGDVVVESGHTFDVVGGVFVDGGSLTFESGANLIQHDNIRNGGYITYKRDSNPLFYQDYTIWSSPTNGAQSLKEFSPQTVDERFYVYNTALNAYSNYTSASGVFGGMPQDMTFTPAKGYLIRMPDGLAPGQPTVFHGVFSGVPNNGEIAIPLGTAGNRYNAVGNPYPSPINIWDFIDYNSSQLDNGTLYFWRKTNDQSTTTYATVTKLAYNANAANGGNVAGDFNGPPSTWVINSGQGFFVKAAPVATALSFHNGMRRSASESPFFRDGDGDDGTGMSRYWLNISSDDGQFGQATIGYTGETTNGLDYGWDGRLLNDGAVSVYSFSGTTKLAIQARAGFELSDTVMVGFKTAAAGSYTIALDRTDGLFLNQNIYLKDNLMGVTHNLKNSGYDFTTPSGTFDNRFEIIYTSDTLGNEAPEAQSDDLVVYRKDGAVHLDSGLVSMSAISVYDLTGRLVYTKKQIGATQTRLDDMTLSGQMVLLKITTEDHKTYYKKIILP</sequence>
<dbReference type="KEGG" id="fpal:HYN49_04560"/>
<keyword evidence="1" id="KW-0732">Signal</keyword>
<evidence type="ECO:0000313" key="3">
    <source>
        <dbReference type="Proteomes" id="UP000244937"/>
    </source>
</evidence>
<proteinExistence type="predicted"/>
<protein>
    <recommendedName>
        <fullName evidence="4">Secretion system C-terminal sorting domain-containing protein</fullName>
    </recommendedName>
</protein>
<dbReference type="NCBIfam" id="NF041518">
    <property type="entry name" value="choice_anch_Q"/>
    <property type="match status" value="3"/>
</dbReference>
<dbReference type="PANTHER" id="PTHR11319">
    <property type="entry name" value="G PROTEIN-COUPLED RECEPTOR-RELATED"/>
    <property type="match status" value="1"/>
</dbReference>
<reference evidence="2 3" key="1">
    <citation type="submission" date="2018-05" db="EMBL/GenBank/DDBJ databases">
        <title>Genome sequencing of Flavobacterium sp. HYN0049.</title>
        <authorList>
            <person name="Yi H."/>
            <person name="Baek C."/>
        </authorList>
    </citation>
    <scope>NUCLEOTIDE SEQUENCE [LARGE SCALE GENOMIC DNA]</scope>
    <source>
        <strain evidence="2 3">HYN0049</strain>
    </source>
</reference>
<keyword evidence="3" id="KW-1185">Reference proteome</keyword>
<feature type="signal peptide" evidence="1">
    <location>
        <begin position="1"/>
        <end position="19"/>
    </location>
</feature>
<evidence type="ECO:0000313" key="2">
    <source>
        <dbReference type="EMBL" id="AWI25224.1"/>
    </source>
</evidence>
<gene>
    <name evidence="2" type="ORF">HYN49_04560</name>
</gene>
<dbReference type="SUPFAM" id="SSF51126">
    <property type="entry name" value="Pectin lyase-like"/>
    <property type="match status" value="6"/>
</dbReference>
<dbReference type="Gene3D" id="2.160.20.10">
    <property type="entry name" value="Single-stranded right-handed beta-helix, Pectin lyase-like"/>
    <property type="match status" value="5"/>
</dbReference>
<accession>A0A2S1SFP0</accession>
<evidence type="ECO:0000256" key="1">
    <source>
        <dbReference type="SAM" id="SignalP"/>
    </source>
</evidence>
<evidence type="ECO:0008006" key="4">
    <source>
        <dbReference type="Google" id="ProtNLM"/>
    </source>
</evidence>